<accession>A0A914XHE6</accession>
<dbReference type="Proteomes" id="UP000887566">
    <property type="component" value="Unplaced"/>
</dbReference>
<reference evidence="3" key="1">
    <citation type="submission" date="2022-11" db="UniProtKB">
        <authorList>
            <consortium name="WormBaseParasite"/>
        </authorList>
    </citation>
    <scope>IDENTIFICATION</scope>
</reference>
<sequence length="120" mass="13084">MRYSIRLNQKQQCPFSTATTHNEFCQIVKVQARQKANGEERVPTGTETARGRDDGQGVGDDDSGGGGNRAPTPEKRGEKLIRGLALMLLARCDVPAATKLDSVMKPTQYKIDLSLALSHN</sequence>
<keyword evidence="2" id="KW-1185">Reference proteome</keyword>
<dbReference type="AlphaFoldDB" id="A0A914XHE6"/>
<evidence type="ECO:0000313" key="2">
    <source>
        <dbReference type="Proteomes" id="UP000887566"/>
    </source>
</evidence>
<evidence type="ECO:0000313" key="3">
    <source>
        <dbReference type="WBParaSite" id="PSAMB.scaffold808size41070.g8793.t1"/>
    </source>
</evidence>
<feature type="region of interest" description="Disordered" evidence="1">
    <location>
        <begin position="32"/>
        <end position="78"/>
    </location>
</feature>
<evidence type="ECO:0000256" key="1">
    <source>
        <dbReference type="SAM" id="MobiDB-lite"/>
    </source>
</evidence>
<proteinExistence type="predicted"/>
<protein>
    <submittedName>
        <fullName evidence="3">Uncharacterized protein</fullName>
    </submittedName>
</protein>
<organism evidence="2 3">
    <name type="scientific">Plectus sambesii</name>
    <dbReference type="NCBI Taxonomy" id="2011161"/>
    <lineage>
        <taxon>Eukaryota</taxon>
        <taxon>Metazoa</taxon>
        <taxon>Ecdysozoa</taxon>
        <taxon>Nematoda</taxon>
        <taxon>Chromadorea</taxon>
        <taxon>Plectida</taxon>
        <taxon>Plectina</taxon>
        <taxon>Plectoidea</taxon>
        <taxon>Plectidae</taxon>
        <taxon>Plectus</taxon>
    </lineage>
</organism>
<dbReference type="WBParaSite" id="PSAMB.scaffold808size41070.g8793.t1">
    <property type="protein sequence ID" value="PSAMB.scaffold808size41070.g8793.t1"/>
    <property type="gene ID" value="PSAMB.scaffold808size41070.g8793"/>
</dbReference>
<name>A0A914XHE6_9BILA</name>